<protein>
    <submittedName>
        <fullName evidence="2 3">Uncharacterized protein</fullName>
    </submittedName>
</protein>
<proteinExistence type="predicted"/>
<sequence>MRPSCLSFPGEIGSPDDKPTSPYSRGFFRCQGRIVIVKHPIIMVYAVTQQT</sequence>
<dbReference type="Proteomes" id="UP000006727">
    <property type="component" value="Chromosome 22"/>
</dbReference>
<evidence type="ECO:0000256" key="1">
    <source>
        <dbReference type="SAM" id="MobiDB-lite"/>
    </source>
</evidence>
<evidence type="ECO:0000313" key="2">
    <source>
        <dbReference type="EMBL" id="PNR30479.1"/>
    </source>
</evidence>
<dbReference type="EMBL" id="ABEU02000022">
    <property type="protein sequence ID" value="PNR30479.1"/>
    <property type="molecule type" value="Genomic_DNA"/>
</dbReference>
<accession>A0A2K1IMH9</accession>
<dbReference type="Gramene" id="Pp3c22_6780V3.1">
    <property type="protein sequence ID" value="PAC:32903849.CDS.1"/>
    <property type="gene ID" value="Pp3c22_6780"/>
</dbReference>
<reference evidence="2 4" key="2">
    <citation type="journal article" date="2018" name="Plant J.">
        <title>The Physcomitrella patens chromosome-scale assembly reveals moss genome structure and evolution.</title>
        <authorList>
            <person name="Lang D."/>
            <person name="Ullrich K.K."/>
            <person name="Murat F."/>
            <person name="Fuchs J."/>
            <person name="Jenkins J."/>
            <person name="Haas F.B."/>
            <person name="Piednoel M."/>
            <person name="Gundlach H."/>
            <person name="Van Bel M."/>
            <person name="Meyberg R."/>
            <person name="Vives C."/>
            <person name="Morata J."/>
            <person name="Symeonidi A."/>
            <person name="Hiss M."/>
            <person name="Muchero W."/>
            <person name="Kamisugi Y."/>
            <person name="Saleh O."/>
            <person name="Blanc G."/>
            <person name="Decker E.L."/>
            <person name="van Gessel N."/>
            <person name="Grimwood J."/>
            <person name="Hayes R.D."/>
            <person name="Graham S.W."/>
            <person name="Gunter L.E."/>
            <person name="McDaniel S.F."/>
            <person name="Hoernstein S.N.W."/>
            <person name="Larsson A."/>
            <person name="Li F.W."/>
            <person name="Perroud P.F."/>
            <person name="Phillips J."/>
            <person name="Ranjan P."/>
            <person name="Rokshar D.S."/>
            <person name="Rothfels C.J."/>
            <person name="Schneider L."/>
            <person name="Shu S."/>
            <person name="Stevenson D.W."/>
            <person name="Thummler F."/>
            <person name="Tillich M."/>
            <person name="Villarreal Aguilar J.C."/>
            <person name="Widiez T."/>
            <person name="Wong G.K."/>
            <person name="Wymore A."/>
            <person name="Zhang Y."/>
            <person name="Zimmer A.D."/>
            <person name="Quatrano R.S."/>
            <person name="Mayer K.F.X."/>
            <person name="Goodstein D."/>
            <person name="Casacuberta J.M."/>
            <person name="Vandepoele K."/>
            <person name="Reski R."/>
            <person name="Cuming A.C."/>
            <person name="Tuskan G.A."/>
            <person name="Maumus F."/>
            <person name="Salse J."/>
            <person name="Schmutz J."/>
            <person name="Rensing S.A."/>
        </authorList>
    </citation>
    <scope>NUCLEOTIDE SEQUENCE [LARGE SCALE GENOMIC DNA]</scope>
    <source>
        <strain evidence="3 4">cv. Gransden 2004</strain>
    </source>
</reference>
<dbReference type="AlphaFoldDB" id="A0A2K1IMH9"/>
<dbReference type="InParanoid" id="A0A2K1IMH9"/>
<keyword evidence="4" id="KW-1185">Reference proteome</keyword>
<evidence type="ECO:0000313" key="4">
    <source>
        <dbReference type="Proteomes" id="UP000006727"/>
    </source>
</evidence>
<gene>
    <name evidence="2" type="ORF">PHYPA_026795</name>
</gene>
<reference evidence="2 4" key="1">
    <citation type="journal article" date="2008" name="Science">
        <title>The Physcomitrella genome reveals evolutionary insights into the conquest of land by plants.</title>
        <authorList>
            <person name="Rensing S."/>
            <person name="Lang D."/>
            <person name="Zimmer A."/>
            <person name="Terry A."/>
            <person name="Salamov A."/>
            <person name="Shapiro H."/>
            <person name="Nishiyama T."/>
            <person name="Perroud P.-F."/>
            <person name="Lindquist E."/>
            <person name="Kamisugi Y."/>
            <person name="Tanahashi T."/>
            <person name="Sakakibara K."/>
            <person name="Fujita T."/>
            <person name="Oishi K."/>
            <person name="Shin-I T."/>
            <person name="Kuroki Y."/>
            <person name="Toyoda A."/>
            <person name="Suzuki Y."/>
            <person name="Hashimoto A."/>
            <person name="Yamaguchi K."/>
            <person name="Sugano A."/>
            <person name="Kohara Y."/>
            <person name="Fujiyama A."/>
            <person name="Anterola A."/>
            <person name="Aoki S."/>
            <person name="Ashton N."/>
            <person name="Barbazuk W.B."/>
            <person name="Barker E."/>
            <person name="Bennetzen J."/>
            <person name="Bezanilla M."/>
            <person name="Blankenship R."/>
            <person name="Cho S.H."/>
            <person name="Dutcher S."/>
            <person name="Estelle M."/>
            <person name="Fawcett J.A."/>
            <person name="Gundlach H."/>
            <person name="Hanada K."/>
            <person name="Heyl A."/>
            <person name="Hicks K.A."/>
            <person name="Hugh J."/>
            <person name="Lohr M."/>
            <person name="Mayer K."/>
            <person name="Melkozernov A."/>
            <person name="Murata T."/>
            <person name="Nelson D."/>
            <person name="Pils B."/>
            <person name="Prigge M."/>
            <person name="Reiss B."/>
            <person name="Renner T."/>
            <person name="Rombauts S."/>
            <person name="Rushton P."/>
            <person name="Sanderfoot A."/>
            <person name="Schween G."/>
            <person name="Shiu S.-H."/>
            <person name="Stueber K."/>
            <person name="Theodoulou F.L."/>
            <person name="Tu H."/>
            <person name="Van de Peer Y."/>
            <person name="Verrier P.J."/>
            <person name="Waters E."/>
            <person name="Wood A."/>
            <person name="Yang L."/>
            <person name="Cove D."/>
            <person name="Cuming A."/>
            <person name="Hasebe M."/>
            <person name="Lucas S."/>
            <person name="Mishler D.B."/>
            <person name="Reski R."/>
            <person name="Grigoriev I."/>
            <person name="Quatrano R.S."/>
            <person name="Boore J.L."/>
        </authorList>
    </citation>
    <scope>NUCLEOTIDE SEQUENCE [LARGE SCALE GENOMIC DNA]</scope>
    <source>
        <strain evidence="3 4">cv. Gransden 2004</strain>
    </source>
</reference>
<dbReference type="PaxDb" id="3218-PP1S12_288V6.1"/>
<organism evidence="2">
    <name type="scientific">Physcomitrium patens</name>
    <name type="common">Spreading-leaved earth moss</name>
    <name type="synonym">Physcomitrella patens</name>
    <dbReference type="NCBI Taxonomy" id="3218"/>
    <lineage>
        <taxon>Eukaryota</taxon>
        <taxon>Viridiplantae</taxon>
        <taxon>Streptophyta</taxon>
        <taxon>Embryophyta</taxon>
        <taxon>Bryophyta</taxon>
        <taxon>Bryophytina</taxon>
        <taxon>Bryopsida</taxon>
        <taxon>Funariidae</taxon>
        <taxon>Funariales</taxon>
        <taxon>Funariaceae</taxon>
        <taxon>Physcomitrium</taxon>
    </lineage>
</organism>
<reference evidence="3" key="3">
    <citation type="submission" date="2020-12" db="UniProtKB">
        <authorList>
            <consortium name="EnsemblPlants"/>
        </authorList>
    </citation>
    <scope>IDENTIFICATION</scope>
</reference>
<feature type="region of interest" description="Disordered" evidence="1">
    <location>
        <begin position="1"/>
        <end position="23"/>
    </location>
</feature>
<name>A0A2K1IMH9_PHYPA</name>
<dbReference type="EnsemblPlants" id="Pp3c22_6780V3.1">
    <property type="protein sequence ID" value="PAC:32903849.CDS.1"/>
    <property type="gene ID" value="Pp3c22_6780"/>
</dbReference>
<evidence type="ECO:0000313" key="3">
    <source>
        <dbReference type="EnsemblPlants" id="PAC:32903849.CDS.1"/>
    </source>
</evidence>